<keyword evidence="4" id="KW-1185">Reference proteome</keyword>
<proteinExistence type="predicted"/>
<protein>
    <submittedName>
        <fullName evidence="3">Uncharacterized protein</fullName>
    </submittedName>
</protein>
<sequence length="275" mass="28320">MHRKQFLTVALSAALCGSLALGSAVSAAPKDPTPASTGSGQEPPQLPPLPSLTTPPPADPAATPSPAANPWFMPPSPTGDPFAWLKPKPAESPQPSASGEPQPSPTKPEFDPAYDVTGKRKALAKTWKTIGKFGNGSGNVADFAGTVLSGEKDPKVLAELELKANASLDNLLGGFAGGPPGSDRAKAYRVLEGTIQSLKAENKAMREAGQRGDLAGLAIHAGFSMMYMSFLAADVFVNIAFGVVAQVLPFDIPEFKFTPPPVPTATPAQGPGSGR</sequence>
<dbReference type="RefSeq" id="WP_187818043.1">
    <property type="nucleotide sequence ID" value="NZ_JACTVJ010000020.1"/>
</dbReference>
<feature type="compositionally biased region" description="Pro residues" evidence="1">
    <location>
        <begin position="44"/>
        <end position="59"/>
    </location>
</feature>
<dbReference type="EMBL" id="JACTVJ010000020">
    <property type="protein sequence ID" value="MBC9717600.1"/>
    <property type="molecule type" value="Genomic_DNA"/>
</dbReference>
<comment type="caution">
    <text evidence="3">The sequence shown here is derived from an EMBL/GenBank/DDBJ whole genome shotgun (WGS) entry which is preliminary data.</text>
</comment>
<evidence type="ECO:0000313" key="3">
    <source>
        <dbReference type="EMBL" id="MBC9717600.1"/>
    </source>
</evidence>
<evidence type="ECO:0000256" key="2">
    <source>
        <dbReference type="SAM" id="SignalP"/>
    </source>
</evidence>
<feature type="chain" id="PRO_5046304416" evidence="2">
    <location>
        <begin position="28"/>
        <end position="275"/>
    </location>
</feature>
<organism evidence="3 4">
    <name type="scientific">Streptomyces polyasparticus</name>
    <dbReference type="NCBI Taxonomy" id="2767826"/>
    <lineage>
        <taxon>Bacteria</taxon>
        <taxon>Bacillati</taxon>
        <taxon>Actinomycetota</taxon>
        <taxon>Actinomycetes</taxon>
        <taxon>Kitasatosporales</taxon>
        <taxon>Streptomycetaceae</taxon>
        <taxon>Streptomyces</taxon>
    </lineage>
</organism>
<accession>A0ABR7SQ34</accession>
<reference evidence="3 4" key="1">
    <citation type="submission" date="2020-08" db="EMBL/GenBank/DDBJ databases">
        <title>Genemic of Streptomyces polyaspartic.</title>
        <authorList>
            <person name="Liu W."/>
        </authorList>
    </citation>
    <scope>NUCLEOTIDE SEQUENCE [LARGE SCALE GENOMIC DNA]</scope>
    <source>
        <strain evidence="3 4">TRM66268-LWL</strain>
    </source>
</reference>
<feature type="region of interest" description="Disordered" evidence="1">
    <location>
        <begin position="24"/>
        <end position="114"/>
    </location>
</feature>
<evidence type="ECO:0000313" key="4">
    <source>
        <dbReference type="Proteomes" id="UP000642284"/>
    </source>
</evidence>
<keyword evidence="2" id="KW-0732">Signal</keyword>
<dbReference type="Proteomes" id="UP000642284">
    <property type="component" value="Unassembled WGS sequence"/>
</dbReference>
<evidence type="ECO:0000256" key="1">
    <source>
        <dbReference type="SAM" id="MobiDB-lite"/>
    </source>
</evidence>
<gene>
    <name evidence="3" type="ORF">H9Y04_34220</name>
</gene>
<name>A0ABR7SQ34_9ACTN</name>
<feature type="compositionally biased region" description="Low complexity" evidence="1">
    <location>
        <begin position="60"/>
        <end position="70"/>
    </location>
</feature>
<feature type="signal peptide" evidence="2">
    <location>
        <begin position="1"/>
        <end position="27"/>
    </location>
</feature>